<sequence>MTIHLEQHYSGQYEKGYEYRYFVLSKLNDERVWQTSEINTVASVLFQS</sequence>
<evidence type="ECO:0000313" key="2">
    <source>
        <dbReference type="Proteomes" id="UP000183287"/>
    </source>
</evidence>
<keyword evidence="2" id="KW-1185">Reference proteome</keyword>
<protein>
    <submittedName>
        <fullName evidence="1">Uncharacterized protein</fullName>
    </submittedName>
</protein>
<gene>
    <name evidence="1" type="ORF">SAMN05421863_104725</name>
</gene>
<dbReference type="EMBL" id="FOUB01000047">
    <property type="protein sequence ID" value="SFM72203.1"/>
    <property type="molecule type" value="Genomic_DNA"/>
</dbReference>
<dbReference type="Proteomes" id="UP000183287">
    <property type="component" value="Unassembled WGS sequence"/>
</dbReference>
<accession>A0A1I4T6H9</accession>
<name>A0A1I4T6H9_9PROT</name>
<evidence type="ECO:0000313" key="1">
    <source>
        <dbReference type="EMBL" id="SFM72203.1"/>
    </source>
</evidence>
<organism evidence="1 2">
    <name type="scientific">Nitrosomonas communis</name>
    <dbReference type="NCBI Taxonomy" id="44574"/>
    <lineage>
        <taxon>Bacteria</taxon>
        <taxon>Pseudomonadati</taxon>
        <taxon>Pseudomonadota</taxon>
        <taxon>Betaproteobacteria</taxon>
        <taxon>Nitrosomonadales</taxon>
        <taxon>Nitrosomonadaceae</taxon>
        <taxon>Nitrosomonas</taxon>
    </lineage>
</organism>
<reference evidence="2" key="1">
    <citation type="submission" date="2016-10" db="EMBL/GenBank/DDBJ databases">
        <authorList>
            <person name="Varghese N."/>
            <person name="Submissions S."/>
        </authorList>
    </citation>
    <scope>NUCLEOTIDE SEQUENCE [LARGE SCALE GENOMIC DNA]</scope>
    <source>
        <strain evidence="2">Nm44</strain>
    </source>
</reference>
<proteinExistence type="predicted"/>
<dbReference type="RefSeq" id="WP_177198153.1">
    <property type="nucleotide sequence ID" value="NZ_FOUB01000047.1"/>
</dbReference>
<dbReference type="AlphaFoldDB" id="A0A1I4T6H9"/>